<sequence>MVPYLTRRMTSPRAPCLPHLRQDLVAEPKPQQAMASWLLLSALFGDGQPREDDVHSKLLFHSLSLLDGIRSERGAVLDSEVDDTDEMERDIREMYFISGGQHTMP</sequence>
<name>A0AAE0CEY7_9CHLO</name>
<accession>A0AAE0CEY7</accession>
<keyword evidence="2" id="KW-1185">Reference proteome</keyword>
<proteinExistence type="predicted"/>
<dbReference type="AlphaFoldDB" id="A0AAE0CEY7"/>
<dbReference type="Proteomes" id="UP001190700">
    <property type="component" value="Unassembled WGS sequence"/>
</dbReference>
<evidence type="ECO:0000313" key="1">
    <source>
        <dbReference type="EMBL" id="KAK3252705.1"/>
    </source>
</evidence>
<comment type="caution">
    <text evidence="1">The sequence shown here is derived from an EMBL/GenBank/DDBJ whole genome shotgun (WGS) entry which is preliminary data.</text>
</comment>
<protein>
    <submittedName>
        <fullName evidence="1">Uncharacterized protein</fullName>
    </submittedName>
</protein>
<dbReference type="EMBL" id="LGRX02025258">
    <property type="protein sequence ID" value="KAK3252705.1"/>
    <property type="molecule type" value="Genomic_DNA"/>
</dbReference>
<gene>
    <name evidence="1" type="ORF">CYMTET_38013</name>
</gene>
<reference evidence="1 2" key="1">
    <citation type="journal article" date="2015" name="Genome Biol. Evol.">
        <title>Comparative Genomics of a Bacterivorous Green Alga Reveals Evolutionary Causalities and Consequences of Phago-Mixotrophic Mode of Nutrition.</title>
        <authorList>
            <person name="Burns J.A."/>
            <person name="Paasch A."/>
            <person name="Narechania A."/>
            <person name="Kim E."/>
        </authorList>
    </citation>
    <scope>NUCLEOTIDE SEQUENCE [LARGE SCALE GENOMIC DNA]</scope>
    <source>
        <strain evidence="1 2">PLY_AMNH</strain>
    </source>
</reference>
<evidence type="ECO:0000313" key="2">
    <source>
        <dbReference type="Proteomes" id="UP001190700"/>
    </source>
</evidence>
<organism evidence="1 2">
    <name type="scientific">Cymbomonas tetramitiformis</name>
    <dbReference type="NCBI Taxonomy" id="36881"/>
    <lineage>
        <taxon>Eukaryota</taxon>
        <taxon>Viridiplantae</taxon>
        <taxon>Chlorophyta</taxon>
        <taxon>Pyramimonadophyceae</taxon>
        <taxon>Pyramimonadales</taxon>
        <taxon>Pyramimonadaceae</taxon>
        <taxon>Cymbomonas</taxon>
    </lineage>
</organism>